<keyword evidence="1" id="KW-1133">Transmembrane helix</keyword>
<keyword evidence="1" id="KW-0812">Transmembrane</keyword>
<sequence length="113" mass="12421">MPDSHLPSQTGPDDALEADLQRLRHLPPAAPTPFLFTRVQARLDATATKTGALPWWLQRPAYLVAVLILLVAINMGAVLHFAYQRTVASTTATTPLDSFASEYQLTPYVVAYE</sequence>
<proteinExistence type="predicted"/>
<gene>
    <name evidence="2" type="ORF">H8B15_12560</name>
</gene>
<protein>
    <submittedName>
        <fullName evidence="2">Uncharacterized protein</fullName>
    </submittedName>
</protein>
<feature type="transmembrane region" description="Helical" evidence="1">
    <location>
        <begin position="61"/>
        <end position="83"/>
    </location>
</feature>
<evidence type="ECO:0000256" key="1">
    <source>
        <dbReference type="SAM" id="Phobius"/>
    </source>
</evidence>
<comment type="caution">
    <text evidence="2">The sequence shown here is derived from an EMBL/GenBank/DDBJ whole genome shotgun (WGS) entry which is preliminary data.</text>
</comment>
<dbReference type="EMBL" id="JACSCY010000009">
    <property type="protein sequence ID" value="MBC6611759.1"/>
    <property type="molecule type" value="Genomic_DNA"/>
</dbReference>
<keyword evidence="3" id="KW-1185">Reference proteome</keyword>
<evidence type="ECO:0000313" key="2">
    <source>
        <dbReference type="EMBL" id="MBC6611759.1"/>
    </source>
</evidence>
<reference evidence="2 3" key="1">
    <citation type="submission" date="2020-08" db="EMBL/GenBank/DDBJ databases">
        <title>Hymenobacter sp.</title>
        <authorList>
            <person name="Kim M.K."/>
        </authorList>
    </citation>
    <scope>NUCLEOTIDE SEQUENCE [LARGE SCALE GENOMIC DNA]</scope>
    <source>
        <strain evidence="2 3">BT507</strain>
    </source>
</reference>
<keyword evidence="1" id="KW-0472">Membrane</keyword>
<organism evidence="2 3">
    <name type="scientific">Hymenobacter citatus</name>
    <dbReference type="NCBI Taxonomy" id="2763506"/>
    <lineage>
        <taxon>Bacteria</taxon>
        <taxon>Pseudomonadati</taxon>
        <taxon>Bacteroidota</taxon>
        <taxon>Cytophagia</taxon>
        <taxon>Cytophagales</taxon>
        <taxon>Hymenobacteraceae</taxon>
        <taxon>Hymenobacter</taxon>
    </lineage>
</organism>
<dbReference type="Proteomes" id="UP000622017">
    <property type="component" value="Unassembled WGS sequence"/>
</dbReference>
<evidence type="ECO:0000313" key="3">
    <source>
        <dbReference type="Proteomes" id="UP000622017"/>
    </source>
</evidence>
<accession>A0ABR7MLI5</accession>
<name>A0ABR7MLI5_9BACT</name>
<dbReference type="RefSeq" id="WP_187320038.1">
    <property type="nucleotide sequence ID" value="NZ_JACSCY010000009.1"/>
</dbReference>